<protein>
    <submittedName>
        <fullName evidence="2">Uncharacterized protein</fullName>
    </submittedName>
</protein>
<dbReference type="HOGENOM" id="CLU_1111719_0_0_1"/>
<sequence length="250" mass="27862">MASARPIDSIAKSVTGALNLRIIVLNCCIPKSESNSVFFFISGRHNELEARLFMKAILCEFVNSMYLNESAFSYVAPERAPFVATFPSQFAHMHAQTNHLTAVAPQCDVRWRTTTAHTAHQYCAPTALANSLFTTPKNTIIFVTAVVLGATSPHPSPPLHHPAAHGTTLHRCCKCRRIAKKNHKFRQISQTFSKYSTTLYYHNRPQNPSHIFWSFCRRSAHRSPHTQTPADSTPARLSNAAAGFSRQVSI</sequence>
<evidence type="ECO:0000256" key="1">
    <source>
        <dbReference type="SAM" id="MobiDB-lite"/>
    </source>
</evidence>
<keyword evidence="3" id="KW-1185">Reference proteome</keyword>
<feature type="region of interest" description="Disordered" evidence="1">
    <location>
        <begin position="223"/>
        <end position="250"/>
    </location>
</feature>
<dbReference type="KEGG" id="pgu:PGUG_01636"/>
<dbReference type="Proteomes" id="UP000001997">
    <property type="component" value="Unassembled WGS sequence"/>
</dbReference>
<proteinExistence type="predicted"/>
<evidence type="ECO:0000313" key="2">
    <source>
        <dbReference type="EMBL" id="EDK37538.2"/>
    </source>
</evidence>
<dbReference type="InParanoid" id="A5DED5"/>
<gene>
    <name evidence="2" type="ORF">PGUG_01636</name>
</gene>
<dbReference type="GeneID" id="5127785"/>
<dbReference type="EMBL" id="CH408156">
    <property type="protein sequence ID" value="EDK37538.2"/>
    <property type="molecule type" value="Genomic_DNA"/>
</dbReference>
<organism evidence="2 3">
    <name type="scientific">Meyerozyma guilliermondii (strain ATCC 6260 / CBS 566 / DSM 6381 / JCM 1539 / NBRC 10279 / NRRL Y-324)</name>
    <name type="common">Yeast</name>
    <name type="synonym">Candida guilliermondii</name>
    <dbReference type="NCBI Taxonomy" id="294746"/>
    <lineage>
        <taxon>Eukaryota</taxon>
        <taxon>Fungi</taxon>
        <taxon>Dikarya</taxon>
        <taxon>Ascomycota</taxon>
        <taxon>Saccharomycotina</taxon>
        <taxon>Pichiomycetes</taxon>
        <taxon>Debaryomycetaceae</taxon>
        <taxon>Meyerozyma</taxon>
    </lineage>
</organism>
<dbReference type="AlphaFoldDB" id="A5DED5"/>
<dbReference type="VEuPathDB" id="FungiDB:PGUG_01636"/>
<name>A5DED5_PICGU</name>
<evidence type="ECO:0000313" key="3">
    <source>
        <dbReference type="Proteomes" id="UP000001997"/>
    </source>
</evidence>
<reference evidence="2 3" key="1">
    <citation type="journal article" date="2009" name="Nature">
        <title>Evolution of pathogenicity and sexual reproduction in eight Candida genomes.</title>
        <authorList>
            <person name="Butler G."/>
            <person name="Rasmussen M.D."/>
            <person name="Lin M.F."/>
            <person name="Santos M.A."/>
            <person name="Sakthikumar S."/>
            <person name="Munro C.A."/>
            <person name="Rheinbay E."/>
            <person name="Grabherr M."/>
            <person name="Forche A."/>
            <person name="Reedy J.L."/>
            <person name="Agrafioti I."/>
            <person name="Arnaud M.B."/>
            <person name="Bates S."/>
            <person name="Brown A.J."/>
            <person name="Brunke S."/>
            <person name="Costanzo M.C."/>
            <person name="Fitzpatrick D.A."/>
            <person name="de Groot P.W."/>
            <person name="Harris D."/>
            <person name="Hoyer L.L."/>
            <person name="Hube B."/>
            <person name="Klis F.M."/>
            <person name="Kodira C."/>
            <person name="Lennard N."/>
            <person name="Logue M.E."/>
            <person name="Martin R."/>
            <person name="Neiman A.M."/>
            <person name="Nikolaou E."/>
            <person name="Quail M.A."/>
            <person name="Quinn J."/>
            <person name="Santos M.C."/>
            <person name="Schmitzberger F.F."/>
            <person name="Sherlock G."/>
            <person name="Shah P."/>
            <person name="Silverstein K.A."/>
            <person name="Skrzypek M.S."/>
            <person name="Soll D."/>
            <person name="Staggs R."/>
            <person name="Stansfield I."/>
            <person name="Stumpf M.P."/>
            <person name="Sudbery P.E."/>
            <person name="Srikantha T."/>
            <person name="Zeng Q."/>
            <person name="Berman J."/>
            <person name="Berriman M."/>
            <person name="Heitman J."/>
            <person name="Gow N.A."/>
            <person name="Lorenz M.C."/>
            <person name="Birren B.W."/>
            <person name="Kellis M."/>
            <person name="Cuomo C.A."/>
        </authorList>
    </citation>
    <scope>NUCLEOTIDE SEQUENCE [LARGE SCALE GENOMIC DNA]</scope>
    <source>
        <strain evidence="3">ATCC 6260 / CBS 566 / DSM 6381 / JCM 1539 / NBRC 10279 / NRRL Y-324</strain>
    </source>
</reference>
<accession>A5DED5</accession>
<dbReference type="RefSeq" id="XP_001485965.2">
    <property type="nucleotide sequence ID" value="XM_001485915.1"/>
</dbReference>